<dbReference type="EMBL" id="NKUJ01000001">
    <property type="protein sequence ID" value="RMJ20263.1"/>
    <property type="molecule type" value="Genomic_DNA"/>
</dbReference>
<accession>A0A3M2SRS2</accession>
<dbReference type="SUPFAM" id="SSF51182">
    <property type="entry name" value="RmlC-like cupins"/>
    <property type="match status" value="1"/>
</dbReference>
<evidence type="ECO:0000313" key="2">
    <source>
        <dbReference type="Proteomes" id="UP000277212"/>
    </source>
</evidence>
<organism evidence="1 2">
    <name type="scientific">Fusarium kuroshium</name>
    <dbReference type="NCBI Taxonomy" id="2010991"/>
    <lineage>
        <taxon>Eukaryota</taxon>
        <taxon>Fungi</taxon>
        <taxon>Dikarya</taxon>
        <taxon>Ascomycota</taxon>
        <taxon>Pezizomycotina</taxon>
        <taxon>Sordariomycetes</taxon>
        <taxon>Hypocreomycetidae</taxon>
        <taxon>Hypocreales</taxon>
        <taxon>Nectriaceae</taxon>
        <taxon>Fusarium</taxon>
        <taxon>Fusarium solani species complex</taxon>
    </lineage>
</organism>
<keyword evidence="2" id="KW-1185">Reference proteome</keyword>
<evidence type="ECO:0008006" key="3">
    <source>
        <dbReference type="Google" id="ProtNLM"/>
    </source>
</evidence>
<gene>
    <name evidence="1" type="ORF">CDV36_000023</name>
</gene>
<dbReference type="Gene3D" id="2.60.120.10">
    <property type="entry name" value="Jelly Rolls"/>
    <property type="match status" value="1"/>
</dbReference>
<sequence>MEFPNVDLKLRWQDQNVVKKDGQWTVDGRPTVGVAVSHVHQPPNIPGQTWLGLTVTAPVNAATPPHTHAGAAVVATVIRGHVLNQMVHSHVDPATGETHSHDSGAKIYGPGESWYEAPGCHHVRSETVGDEECSFIANLIVSTETFKGLDVKSRAPEDDLAKILRVVIIDKEVEEQQAAAAQQ</sequence>
<dbReference type="PANTHER" id="PTHR38599">
    <property type="entry name" value="CUPIN DOMAIN PROTEIN (AFU_ORTHOLOGUE AFUA_3G13620)"/>
    <property type="match status" value="1"/>
</dbReference>
<proteinExistence type="predicted"/>
<dbReference type="PANTHER" id="PTHR38599:SF1">
    <property type="entry name" value="CUPIN DOMAIN PROTEIN (AFU_ORTHOLOGUE AFUA_3G13620)"/>
    <property type="match status" value="1"/>
</dbReference>
<comment type="caution">
    <text evidence="1">The sequence shown here is derived from an EMBL/GenBank/DDBJ whole genome shotgun (WGS) entry which is preliminary data.</text>
</comment>
<dbReference type="OrthoDB" id="5793281at2759"/>
<dbReference type="InterPro" id="IPR014710">
    <property type="entry name" value="RmlC-like_jellyroll"/>
</dbReference>
<name>A0A3M2SRS2_9HYPO</name>
<protein>
    <recommendedName>
        <fullName evidence="3">Cupin type-1 domain-containing protein</fullName>
    </recommendedName>
</protein>
<dbReference type="Proteomes" id="UP000277212">
    <property type="component" value="Unassembled WGS sequence"/>
</dbReference>
<dbReference type="InterPro" id="IPR011051">
    <property type="entry name" value="RmlC_Cupin_sf"/>
</dbReference>
<dbReference type="STRING" id="2010991.A0A3M2SRS2"/>
<evidence type="ECO:0000313" key="1">
    <source>
        <dbReference type="EMBL" id="RMJ20263.1"/>
    </source>
</evidence>
<dbReference type="AlphaFoldDB" id="A0A3M2SRS2"/>
<reference evidence="1 2" key="1">
    <citation type="submission" date="2017-06" db="EMBL/GenBank/DDBJ databases">
        <title>Comparative genomic analysis of Ambrosia Fusariam Clade fungi.</title>
        <authorList>
            <person name="Stajich J.E."/>
            <person name="Carrillo J."/>
            <person name="Kijimoto T."/>
            <person name="Eskalen A."/>
            <person name="O'Donnell K."/>
            <person name="Kasson M."/>
        </authorList>
    </citation>
    <scope>NUCLEOTIDE SEQUENCE [LARGE SCALE GENOMIC DNA]</scope>
    <source>
        <strain evidence="1">UCR3666</strain>
    </source>
</reference>